<protein>
    <recommendedName>
        <fullName evidence="10">Cytochrome b5 heme-binding domain-containing protein</fullName>
    </recommendedName>
</protein>
<dbReference type="InterPro" id="IPR036400">
    <property type="entry name" value="Cyt_B5-like_heme/steroid_sf"/>
</dbReference>
<feature type="domain" description="Cytochrome b5 heme-binding" evidence="10">
    <location>
        <begin position="326"/>
        <end position="404"/>
    </location>
</feature>
<dbReference type="InterPro" id="IPR006089">
    <property type="entry name" value="Acyl-CoA_DH_CS"/>
</dbReference>
<dbReference type="Gene3D" id="1.20.140.10">
    <property type="entry name" value="Butyryl-CoA Dehydrogenase, subunit A, domain 3"/>
    <property type="match status" value="1"/>
</dbReference>
<evidence type="ECO:0000256" key="7">
    <source>
        <dbReference type="ARBA" id="ARBA00023002"/>
    </source>
</evidence>
<dbReference type="GO" id="GO:0005737">
    <property type="term" value="C:cytoplasm"/>
    <property type="evidence" value="ECO:0007669"/>
    <property type="project" value="TreeGrafter"/>
</dbReference>
<keyword evidence="5" id="KW-0479">Metal-binding</keyword>
<dbReference type="PANTHER" id="PTHR48083">
    <property type="entry name" value="MEDIUM-CHAIN SPECIFIC ACYL-COA DEHYDROGENASE, MITOCHONDRIAL-RELATED"/>
    <property type="match status" value="1"/>
</dbReference>
<evidence type="ECO:0000256" key="3">
    <source>
        <dbReference type="ARBA" id="ARBA00022617"/>
    </source>
</evidence>
<keyword evidence="6" id="KW-0274">FAD</keyword>
<keyword evidence="4" id="KW-0285">Flavoprotein</keyword>
<dbReference type="AlphaFoldDB" id="A0A9N8P6E2"/>
<gene>
    <name evidence="11" type="ORF">AWRI4619_LOCUS2127</name>
</gene>
<feature type="signal peptide" evidence="9">
    <location>
        <begin position="1"/>
        <end position="17"/>
    </location>
</feature>
<keyword evidence="8" id="KW-0408">Iron</keyword>
<dbReference type="InterPro" id="IPR009100">
    <property type="entry name" value="AcylCoA_DH/oxidase_NM_dom_sf"/>
</dbReference>
<dbReference type="PROSITE" id="PS50255">
    <property type="entry name" value="CYTOCHROME_B5_2"/>
    <property type="match status" value="1"/>
</dbReference>
<dbReference type="GO" id="GO:0050660">
    <property type="term" value="F:flavin adenine dinucleotide binding"/>
    <property type="evidence" value="ECO:0007669"/>
    <property type="project" value="InterPro"/>
</dbReference>
<dbReference type="GO" id="GO:0020037">
    <property type="term" value="F:heme binding"/>
    <property type="evidence" value="ECO:0007669"/>
    <property type="project" value="InterPro"/>
</dbReference>
<dbReference type="SUPFAM" id="SSF47203">
    <property type="entry name" value="Acyl-CoA dehydrogenase C-terminal domain-like"/>
    <property type="match status" value="1"/>
</dbReference>
<evidence type="ECO:0000313" key="11">
    <source>
        <dbReference type="EMBL" id="CAD0083560.1"/>
    </source>
</evidence>
<comment type="similarity">
    <text evidence="2">Belongs to the acyl-CoA dehydrogenase family.</text>
</comment>
<dbReference type="InterPro" id="IPR046373">
    <property type="entry name" value="Acyl-CoA_Oxase/DH_mid-dom_sf"/>
</dbReference>
<dbReference type="Gene3D" id="3.10.120.10">
    <property type="entry name" value="Cytochrome b5-like heme/steroid binding domain"/>
    <property type="match status" value="1"/>
</dbReference>
<name>A0A9N8P6E2_9PEZI</name>
<dbReference type="Gene3D" id="1.10.540.10">
    <property type="entry name" value="Acyl-CoA dehydrogenase/oxidase, N-terminal domain"/>
    <property type="match status" value="1"/>
</dbReference>
<comment type="caution">
    <text evidence="11">The sequence shown here is derived from an EMBL/GenBank/DDBJ whole genome shotgun (WGS) entry which is preliminary data.</text>
</comment>
<dbReference type="Gene3D" id="2.40.110.10">
    <property type="entry name" value="Butyryl-CoA Dehydrogenase, subunit A, domain 2"/>
    <property type="match status" value="1"/>
</dbReference>
<keyword evidence="7" id="KW-0560">Oxidoreductase</keyword>
<evidence type="ECO:0000256" key="2">
    <source>
        <dbReference type="ARBA" id="ARBA00009347"/>
    </source>
</evidence>
<reference evidence="11" key="1">
    <citation type="submission" date="2020-06" db="EMBL/GenBank/DDBJ databases">
        <authorList>
            <person name="Onetto C."/>
        </authorList>
    </citation>
    <scope>NUCLEOTIDE SEQUENCE</scope>
</reference>
<proteinExistence type="inferred from homology"/>
<dbReference type="Pfam" id="PF00441">
    <property type="entry name" value="Acyl-CoA_dh_1"/>
    <property type="match status" value="1"/>
</dbReference>
<evidence type="ECO:0000256" key="5">
    <source>
        <dbReference type="ARBA" id="ARBA00022723"/>
    </source>
</evidence>
<dbReference type="Proteomes" id="UP000716446">
    <property type="component" value="Unassembled WGS sequence"/>
</dbReference>
<evidence type="ECO:0000256" key="1">
    <source>
        <dbReference type="ARBA" id="ARBA00001974"/>
    </source>
</evidence>
<dbReference type="GO" id="GO:0003995">
    <property type="term" value="F:acyl-CoA dehydrogenase activity"/>
    <property type="evidence" value="ECO:0007669"/>
    <property type="project" value="InterPro"/>
</dbReference>
<keyword evidence="12" id="KW-1185">Reference proteome</keyword>
<dbReference type="SUPFAM" id="SSF55856">
    <property type="entry name" value="Cytochrome b5-like heme/steroid binding domain"/>
    <property type="match status" value="1"/>
</dbReference>
<dbReference type="EMBL" id="CAIJEN010000002">
    <property type="protein sequence ID" value="CAD0083560.1"/>
    <property type="molecule type" value="Genomic_DNA"/>
</dbReference>
<evidence type="ECO:0000259" key="10">
    <source>
        <dbReference type="PROSITE" id="PS50255"/>
    </source>
</evidence>
<keyword evidence="9" id="KW-0732">Signal</keyword>
<dbReference type="InterPro" id="IPR018506">
    <property type="entry name" value="Cyt_B5_heme-BS"/>
</dbReference>
<dbReference type="InterPro" id="IPR050741">
    <property type="entry name" value="Acyl-CoA_dehydrogenase"/>
</dbReference>
<comment type="cofactor">
    <cofactor evidence="1">
        <name>FAD</name>
        <dbReference type="ChEBI" id="CHEBI:57692"/>
    </cofactor>
</comment>
<dbReference type="GO" id="GO:0046872">
    <property type="term" value="F:metal ion binding"/>
    <property type="evidence" value="ECO:0007669"/>
    <property type="project" value="UniProtKB-KW"/>
</dbReference>
<dbReference type="InterPro" id="IPR037069">
    <property type="entry name" value="AcylCoA_DH/ox_N_sf"/>
</dbReference>
<dbReference type="PANTHER" id="PTHR48083:SF28">
    <property type="entry name" value="ACYL-COA DEHYDROGENASE FAMILY PROTEIN (AFU_ORTHOLOGUE AFUA_6G10880)-RELATED"/>
    <property type="match status" value="1"/>
</dbReference>
<dbReference type="GO" id="GO:0033539">
    <property type="term" value="P:fatty acid beta-oxidation using acyl-CoA dehydrogenase"/>
    <property type="evidence" value="ECO:0007669"/>
    <property type="project" value="TreeGrafter"/>
</dbReference>
<dbReference type="PROSITE" id="PS00191">
    <property type="entry name" value="CYTOCHROME_B5_1"/>
    <property type="match status" value="1"/>
</dbReference>
<evidence type="ECO:0000313" key="12">
    <source>
        <dbReference type="Proteomes" id="UP000716446"/>
    </source>
</evidence>
<dbReference type="PROSITE" id="PS00072">
    <property type="entry name" value="ACYL_COA_DH_1"/>
    <property type="match status" value="1"/>
</dbReference>
<dbReference type="InterPro" id="IPR036250">
    <property type="entry name" value="AcylCo_DH-like_C"/>
</dbReference>
<dbReference type="Pfam" id="PF00173">
    <property type="entry name" value="Cyt-b5"/>
    <property type="match status" value="1"/>
</dbReference>
<keyword evidence="3" id="KW-0349">Heme</keyword>
<dbReference type="Pfam" id="PF02771">
    <property type="entry name" value="Acyl-CoA_dh_N"/>
    <property type="match status" value="1"/>
</dbReference>
<dbReference type="SUPFAM" id="SSF56645">
    <property type="entry name" value="Acyl-CoA dehydrogenase NM domain-like"/>
    <property type="match status" value="1"/>
</dbReference>
<dbReference type="InterPro" id="IPR013786">
    <property type="entry name" value="AcylCoA_DH/ox_N"/>
</dbReference>
<sequence length="840" mass="91205">MVMLVSNFLLLISCAVAQSVAPALPTSNSCVKRSIIVYTSDSSTYFVTDVGTSSFPSTPTLCANASVSTVLTTQPASTVTIYSQATSAQQSAGSQTSVNSVLTDDSFEDGTSSPFNSSSSGSSVTAEVVQSGVYEPHTGDSYLLISFNQTDPAQRQARRQTPGLDTPLVYNVTQVFSASAGPTYALTTWAAVTTPADKPYCFLTICGDNDCSFAAPITTNYTRFSYDYQSSIDESGAVATFQVACSTSAYVALDDVSVTNNALAASASSASPSTATTTISRTATVVQSQIFTQIETTTFVSGSEIVLTTTVPSIVYQTVNNPTTETRTVSTVLLSTQTATTTVPQYVNITVSSVSTITNFLDAHPGGNVVLQQVAGQDATTAFYNLHRHEVLQKYSSLCIGTVQNETPEVIDPQPGDLSAVPYAEPTWLSPQFTSPYYTDSHRKFRKGLREFVDAELKPEAQEKEADGTYISQEMIDKMAKNNMLAMRLGPGQHLHGRMLPGGVKGEDIDYFHDLITCQELARVLSRGFQDGNMAGMSISLTAVRSWMKDVKLRDAVTEECLSGKKKMSLAITEAFAGSDVAGLRTTAEKSADGSHYIINGTKKWITNGMFSDYFVVGCKTVKGFSVILVPRDDNVETKKIKVYYNLYSTAAATAFIQFDNVKVPVNHLLGEEDKGFQVIMSNFNHERWAMTAAVIQWMRAVTEECLKWSNQRIVFGKPLSEQPVIRGKLARMIQHTEATQAWLEQITHQMNTMSYQNQNKYLGGPIGLLKSFTTRCAHEVADDACNVFGGRGITQGGMGKVVEQFHRTYKFDAILGGTEEILSDLGVRQALKQMPKARL</sequence>
<evidence type="ECO:0000256" key="9">
    <source>
        <dbReference type="SAM" id="SignalP"/>
    </source>
</evidence>
<evidence type="ECO:0000256" key="6">
    <source>
        <dbReference type="ARBA" id="ARBA00022827"/>
    </source>
</evidence>
<dbReference type="Pfam" id="PF02770">
    <property type="entry name" value="Acyl-CoA_dh_M"/>
    <property type="match status" value="1"/>
</dbReference>
<evidence type="ECO:0000256" key="8">
    <source>
        <dbReference type="ARBA" id="ARBA00023004"/>
    </source>
</evidence>
<dbReference type="InterPro" id="IPR001199">
    <property type="entry name" value="Cyt_B5-like_heme/steroid-bd"/>
</dbReference>
<accession>A0A9N8P6E2</accession>
<dbReference type="InterPro" id="IPR006091">
    <property type="entry name" value="Acyl-CoA_Oxase/DH_mid-dom"/>
</dbReference>
<evidence type="ECO:0000256" key="4">
    <source>
        <dbReference type="ARBA" id="ARBA00022630"/>
    </source>
</evidence>
<organism evidence="11 12">
    <name type="scientific">Aureobasidium vineae</name>
    <dbReference type="NCBI Taxonomy" id="2773715"/>
    <lineage>
        <taxon>Eukaryota</taxon>
        <taxon>Fungi</taxon>
        <taxon>Dikarya</taxon>
        <taxon>Ascomycota</taxon>
        <taxon>Pezizomycotina</taxon>
        <taxon>Dothideomycetes</taxon>
        <taxon>Dothideomycetidae</taxon>
        <taxon>Dothideales</taxon>
        <taxon>Saccotheciaceae</taxon>
        <taxon>Aureobasidium</taxon>
    </lineage>
</organism>
<dbReference type="InterPro" id="IPR009075">
    <property type="entry name" value="AcylCo_DH/oxidase_C"/>
</dbReference>
<feature type="chain" id="PRO_5040277536" description="Cytochrome b5 heme-binding domain-containing protein" evidence="9">
    <location>
        <begin position="18"/>
        <end position="840"/>
    </location>
</feature>